<comment type="caution">
    <text evidence="1">The sequence shown here is derived from an EMBL/GenBank/DDBJ whole genome shotgun (WGS) entry which is preliminary data.</text>
</comment>
<evidence type="ECO:0000313" key="1">
    <source>
        <dbReference type="EMBL" id="RDV84355.1"/>
    </source>
</evidence>
<organism evidence="1 2">
    <name type="scientific">Ammonifex thiophilus</name>
    <dbReference type="NCBI Taxonomy" id="444093"/>
    <lineage>
        <taxon>Bacteria</taxon>
        <taxon>Bacillati</taxon>
        <taxon>Bacillota</taxon>
        <taxon>Clostridia</taxon>
        <taxon>Thermoanaerobacterales</taxon>
        <taxon>Thermoanaerobacteraceae</taxon>
        <taxon>Ammonifex</taxon>
    </lineage>
</organism>
<dbReference type="InterPro" id="IPR022477">
    <property type="entry name" value="Spore_YqfC"/>
</dbReference>
<keyword evidence="2" id="KW-1185">Reference proteome</keyword>
<dbReference type="Pfam" id="PF07873">
    <property type="entry name" value="YabP"/>
    <property type="match status" value="1"/>
</dbReference>
<reference evidence="1 2" key="1">
    <citation type="submission" date="2018-08" db="EMBL/GenBank/DDBJ databases">
        <title>Form III RuBisCO-mediated autotrophy in Thermodesulfobium bacteria.</title>
        <authorList>
            <person name="Toshchakov S.V."/>
            <person name="Kublanov I.V."/>
            <person name="Frolov E."/>
            <person name="Bonch-Osmolovskaya E.A."/>
            <person name="Tourova T.P."/>
            <person name="Chernych N.A."/>
            <person name="Lebedinsky A.V."/>
        </authorList>
    </citation>
    <scope>NUCLEOTIDE SEQUENCE [LARGE SCALE GENOMIC DNA]</scope>
    <source>
        <strain evidence="1 2">SR</strain>
    </source>
</reference>
<dbReference type="NCBIfam" id="TIGR02856">
    <property type="entry name" value="spore_yqfC"/>
    <property type="match status" value="1"/>
</dbReference>
<dbReference type="Proteomes" id="UP000256329">
    <property type="component" value="Unassembled WGS sequence"/>
</dbReference>
<dbReference type="EMBL" id="QSLN01000002">
    <property type="protein sequence ID" value="RDV84355.1"/>
    <property type="molecule type" value="Genomic_DNA"/>
</dbReference>
<evidence type="ECO:0000313" key="2">
    <source>
        <dbReference type="Proteomes" id="UP000256329"/>
    </source>
</evidence>
<accession>A0A3D8P7F5</accession>
<protein>
    <submittedName>
        <fullName evidence="1">Sporulation protein YqfC</fullName>
    </submittedName>
</protein>
<dbReference type="OrthoDB" id="2989236at2"/>
<sequence length="93" mass="10553">MGWREVQERLRRKLASALDLPGEVILNLPKIVLIGNFQVLIENHRGILAYNSETVRVLVETGEVIVRGQDLVLRRILPEELLIEGIVRGIDFA</sequence>
<dbReference type="InterPro" id="IPR022476">
    <property type="entry name" value="Spore_YabP/YqfC"/>
</dbReference>
<dbReference type="AlphaFoldDB" id="A0A3D8P7F5"/>
<gene>
    <name evidence="1" type="primary">yqfC</name>
    <name evidence="1" type="ORF">DXX99_03365</name>
</gene>
<name>A0A3D8P7F5_9THEO</name>
<proteinExistence type="predicted"/>
<dbReference type="RefSeq" id="WP_115792095.1">
    <property type="nucleotide sequence ID" value="NZ_QSLN01000002.1"/>
</dbReference>